<protein>
    <submittedName>
        <fullName evidence="1">EORF17</fullName>
    </submittedName>
</protein>
<gene>
    <name evidence="1" type="primary">eORF17</name>
</gene>
<dbReference type="GeneID" id="14039080"/>
<name>K7YAA1_RCMVE</name>
<reference evidence="1 2" key="2">
    <citation type="journal article" date="2015" name="J. Gen. Virol.">
        <title>The English isolate and a newly identified Berlin isolate of Rat Cytomegalovirus (RCMV) share similarities with but separate as an anciently diverged clade from Mouse CMV and the Maastricht isolate of RCMV.</title>
        <authorList>
            <person name="Geyer H."/>
            <person name="Ettinger J."/>
            <person name="Moller L."/>
            <person name="Schmolz E."/>
            <person name="Nitsche A."/>
            <person name="Brune W."/>
            <person name="Heaggans S."/>
            <person name="Sandford G.R."/>
            <person name="Hayward G.S."/>
            <person name="Voigt S."/>
        </authorList>
    </citation>
    <scope>NUCLEOTIDE SEQUENCE [LARGE SCALE GENOMIC DNA]</scope>
    <source>
        <strain evidence="1">England</strain>
    </source>
</reference>
<organism evidence="1 2">
    <name type="scientific">Rat cytomegalovirus (isolate England)</name>
    <name type="common">RCMV-E</name>
    <name type="synonym">Murid herpesvirus 8</name>
    <dbReference type="NCBI Taxonomy" id="1261657"/>
    <lineage>
        <taxon>Viruses</taxon>
        <taxon>Duplodnaviria</taxon>
        <taxon>Heunggongvirae</taxon>
        <taxon>Peploviricota</taxon>
        <taxon>Herviviricetes</taxon>
        <taxon>Herpesvirales</taxon>
        <taxon>Orthoherpesviridae</taxon>
        <taxon>Betaherpesvirinae</taxon>
        <taxon>Muromegalovirus</taxon>
        <taxon>Muromegalovirus muridbeta8</taxon>
    </lineage>
</organism>
<dbReference type="RefSeq" id="YP_007016557.1">
    <property type="nucleotide sequence ID" value="NC_019559.2"/>
</dbReference>
<reference evidence="1 2" key="1">
    <citation type="journal article" date="2012" name="J. Virol.">
        <title>Complete genome sequence of the english isolate of rat cytomegalovirus (Murid herpesvirus 8).</title>
        <authorList>
            <person name="Ettinger J."/>
            <person name="Geyer H."/>
            <person name="Nitsche A."/>
            <person name="Zimmermann A."/>
            <person name="Brune W."/>
            <person name="Sandford G.R."/>
            <person name="Hayward G.S."/>
            <person name="Voigt S."/>
        </authorList>
    </citation>
    <scope>NUCLEOTIDE SEQUENCE [LARGE SCALE GENOMIC DNA]</scope>
    <source>
        <strain evidence="1">England</strain>
    </source>
</reference>
<evidence type="ECO:0000313" key="1">
    <source>
        <dbReference type="EMBL" id="AFX83474.1"/>
    </source>
</evidence>
<accession>K7YAA1</accession>
<proteinExistence type="predicted"/>
<dbReference type="KEGG" id="vg:14039080"/>
<dbReference type="EMBL" id="JX867617">
    <property type="protein sequence ID" value="AFX83474.1"/>
    <property type="molecule type" value="Genomic_DNA"/>
</dbReference>
<sequence>MSQVFPGKAGLHSVAIASSIASATGRAPKTTMATKNILITVCAVPVPVVRDAFSFPRFLLVLRDTGRDRSRYRCRSVLPSYSPPLSPPSPLDPALRKRPHLTYLGAIFRSLRYGTA</sequence>
<evidence type="ECO:0000313" key="2">
    <source>
        <dbReference type="Proteomes" id="UP000127637"/>
    </source>
</evidence>
<keyword evidence="2" id="KW-1185">Reference proteome</keyword>
<organismHost>
    <name type="scientific">Rattus norvegicus</name>
    <name type="common">Rat</name>
    <dbReference type="NCBI Taxonomy" id="10116"/>
</organismHost>
<dbReference type="Proteomes" id="UP000127637">
    <property type="component" value="Segment"/>
</dbReference>